<evidence type="ECO:0000256" key="1">
    <source>
        <dbReference type="SAM" id="MobiDB-lite"/>
    </source>
</evidence>
<feature type="region of interest" description="Disordered" evidence="1">
    <location>
        <begin position="1"/>
        <end position="22"/>
    </location>
</feature>
<dbReference type="AlphaFoldDB" id="A0AAW1XJK0"/>
<dbReference type="Proteomes" id="UP001457282">
    <property type="component" value="Unassembled WGS sequence"/>
</dbReference>
<dbReference type="EMBL" id="JBEDUW010000003">
    <property type="protein sequence ID" value="KAK9936867.1"/>
    <property type="molecule type" value="Genomic_DNA"/>
</dbReference>
<feature type="region of interest" description="Disordered" evidence="1">
    <location>
        <begin position="70"/>
        <end position="107"/>
    </location>
</feature>
<proteinExistence type="predicted"/>
<evidence type="ECO:0000313" key="3">
    <source>
        <dbReference type="Proteomes" id="UP001457282"/>
    </source>
</evidence>
<gene>
    <name evidence="2" type="ORF">M0R45_013689</name>
</gene>
<protein>
    <submittedName>
        <fullName evidence="2">Uncharacterized protein</fullName>
    </submittedName>
</protein>
<name>A0AAW1XJK0_RUBAR</name>
<keyword evidence="3" id="KW-1185">Reference proteome</keyword>
<comment type="caution">
    <text evidence="2">The sequence shown here is derived from an EMBL/GenBank/DDBJ whole genome shotgun (WGS) entry which is preliminary data.</text>
</comment>
<accession>A0AAW1XJK0</accession>
<sequence length="149" mass="17632">MRRNRHMDNNGDADKSKSVTNGLKIVQFKEQPDMFIQKRRLDGSEDLSVHERKRAEKGICTSVVKINSELEDKGRKHKKHKDQEKGHNMRRNRHMDNNGDADKSKSVTNGLKIVHFKEQPDMFIQKRRLDGSEDLSVHERKRVRYWRQA</sequence>
<feature type="compositionally biased region" description="Basic and acidic residues" evidence="1">
    <location>
        <begin position="94"/>
        <end position="105"/>
    </location>
</feature>
<organism evidence="2 3">
    <name type="scientific">Rubus argutus</name>
    <name type="common">Southern blackberry</name>
    <dbReference type="NCBI Taxonomy" id="59490"/>
    <lineage>
        <taxon>Eukaryota</taxon>
        <taxon>Viridiplantae</taxon>
        <taxon>Streptophyta</taxon>
        <taxon>Embryophyta</taxon>
        <taxon>Tracheophyta</taxon>
        <taxon>Spermatophyta</taxon>
        <taxon>Magnoliopsida</taxon>
        <taxon>eudicotyledons</taxon>
        <taxon>Gunneridae</taxon>
        <taxon>Pentapetalae</taxon>
        <taxon>rosids</taxon>
        <taxon>fabids</taxon>
        <taxon>Rosales</taxon>
        <taxon>Rosaceae</taxon>
        <taxon>Rosoideae</taxon>
        <taxon>Rosoideae incertae sedis</taxon>
        <taxon>Rubus</taxon>
    </lineage>
</organism>
<feature type="compositionally biased region" description="Basic and acidic residues" evidence="1">
    <location>
        <begin position="1"/>
        <end position="17"/>
    </location>
</feature>
<evidence type="ECO:0000313" key="2">
    <source>
        <dbReference type="EMBL" id="KAK9936867.1"/>
    </source>
</evidence>
<reference evidence="2 3" key="1">
    <citation type="journal article" date="2023" name="G3 (Bethesda)">
        <title>A chromosome-length genome assembly and annotation of blackberry (Rubus argutus, cv. 'Hillquist').</title>
        <authorList>
            <person name="Bruna T."/>
            <person name="Aryal R."/>
            <person name="Dudchenko O."/>
            <person name="Sargent D.J."/>
            <person name="Mead D."/>
            <person name="Buti M."/>
            <person name="Cavallini A."/>
            <person name="Hytonen T."/>
            <person name="Andres J."/>
            <person name="Pham M."/>
            <person name="Weisz D."/>
            <person name="Mascagni F."/>
            <person name="Usai G."/>
            <person name="Natali L."/>
            <person name="Bassil N."/>
            <person name="Fernandez G.E."/>
            <person name="Lomsadze A."/>
            <person name="Armour M."/>
            <person name="Olukolu B."/>
            <person name="Poorten T."/>
            <person name="Britton C."/>
            <person name="Davik J."/>
            <person name="Ashrafi H."/>
            <person name="Aiden E.L."/>
            <person name="Borodovsky M."/>
            <person name="Worthington M."/>
        </authorList>
    </citation>
    <scope>NUCLEOTIDE SEQUENCE [LARGE SCALE GENOMIC DNA]</scope>
    <source>
        <strain evidence="2">PI 553951</strain>
    </source>
</reference>